<evidence type="ECO:0000256" key="1">
    <source>
        <dbReference type="ARBA" id="ARBA00023157"/>
    </source>
</evidence>
<comment type="caution">
    <text evidence="4">The sequence shown here is derived from an EMBL/GenBank/DDBJ whole genome shotgun (WGS) entry which is preliminary data.</text>
</comment>
<dbReference type="InterPro" id="IPR036056">
    <property type="entry name" value="Fibrinogen-like_C"/>
</dbReference>
<evidence type="ECO:0000256" key="2">
    <source>
        <dbReference type="SAM" id="MobiDB-lite"/>
    </source>
</evidence>
<dbReference type="Pfam" id="PF00147">
    <property type="entry name" value="Fibrinogen_C"/>
    <property type="match status" value="1"/>
</dbReference>
<evidence type="ECO:0000313" key="5">
    <source>
        <dbReference type="Proteomes" id="UP001221686"/>
    </source>
</evidence>
<evidence type="ECO:0000259" key="3">
    <source>
        <dbReference type="PROSITE" id="PS51406"/>
    </source>
</evidence>
<dbReference type="NCBIfam" id="NF040941">
    <property type="entry name" value="GGGWT_bact"/>
    <property type="match status" value="1"/>
</dbReference>
<dbReference type="Proteomes" id="UP001221686">
    <property type="component" value="Unassembled WGS sequence"/>
</dbReference>
<dbReference type="EMBL" id="JAQNDL010000004">
    <property type="protein sequence ID" value="MDC0722637.1"/>
    <property type="molecule type" value="Genomic_DNA"/>
</dbReference>
<name>A0ABT5E9W6_9BACT</name>
<feature type="compositionally biased region" description="Low complexity" evidence="2">
    <location>
        <begin position="56"/>
        <end position="95"/>
    </location>
</feature>
<evidence type="ECO:0000313" key="4">
    <source>
        <dbReference type="EMBL" id="MDC0722637.1"/>
    </source>
</evidence>
<dbReference type="PANTHER" id="PTHR16146:SF46">
    <property type="entry name" value="INTELECTIN-1A-RELATED"/>
    <property type="match status" value="1"/>
</dbReference>
<protein>
    <submittedName>
        <fullName evidence="4">Fibrinogen-like YCDxxxxGGGW domain-containing protein</fullName>
    </submittedName>
</protein>
<feature type="domain" description="Fibrinogen C-terminal" evidence="3">
    <location>
        <begin position="152"/>
        <end position="207"/>
    </location>
</feature>
<keyword evidence="1" id="KW-1015">Disulfide bond</keyword>
<organism evidence="4 5">
    <name type="scientific">Nannocystis bainbridge</name>
    <dbReference type="NCBI Taxonomy" id="2995303"/>
    <lineage>
        <taxon>Bacteria</taxon>
        <taxon>Pseudomonadati</taxon>
        <taxon>Myxococcota</taxon>
        <taxon>Polyangia</taxon>
        <taxon>Nannocystales</taxon>
        <taxon>Nannocystaceae</taxon>
        <taxon>Nannocystis</taxon>
    </lineage>
</organism>
<dbReference type="PROSITE" id="PS51257">
    <property type="entry name" value="PROKAR_LIPOPROTEIN"/>
    <property type="match status" value="1"/>
</dbReference>
<dbReference type="SUPFAM" id="SSF56496">
    <property type="entry name" value="Fibrinogen C-terminal domain-like"/>
    <property type="match status" value="1"/>
</dbReference>
<reference evidence="4 5" key="1">
    <citation type="submission" date="2022-11" db="EMBL/GenBank/DDBJ databases">
        <title>Minimal conservation of predation-associated metabolite biosynthetic gene clusters underscores biosynthetic potential of Myxococcota including descriptions for ten novel species: Archangium lansinium sp. nov., Myxococcus landrumus sp. nov., Nannocystis bai.</title>
        <authorList>
            <person name="Ahearne A."/>
            <person name="Stevens C."/>
            <person name="Dowd S."/>
        </authorList>
    </citation>
    <scope>NUCLEOTIDE SEQUENCE [LARGE SCALE GENOMIC DNA]</scope>
    <source>
        <strain evidence="4 5">BB15-2</strain>
    </source>
</reference>
<sequence length="374" mass="39517">MRAEPSEVVAGVVVVTLVAGCLETNPWFEEPTASGSAGTTAVATTAGTLDEPPPTSTTTTETTTSSEPTGPMTTEGGTSWPLTTSTTESSTTGYPSTCGDGMIEGFEQCDDGPDNSDEGSCTPLCTTATCGDGFVHAGFEDCDDDDDPHNGCVGCIVPHDCAEILLHAPQATDGEYFVDPDGPELLPPIPVYCEMTTAGGGWTLVERSPFEDPIGFALFKEAPVNMAAPLSPRYRMPRGAMGTLRAISDEMRLDCHGDDYLLTAAQSLFAGEFAPPGCNNAGPVLYKEAQLKSYMLSNVQLCTVFVGKNDGQCSGAWSIDEENQYDCLLEGYPWSGMNEAISPPSVDAFAVDPQHIDGNHDCHQPGASRRILLR</sequence>
<gene>
    <name evidence="4" type="ORF">POL25_37460</name>
</gene>
<dbReference type="PROSITE" id="PS51406">
    <property type="entry name" value="FIBRINOGEN_C_2"/>
    <property type="match status" value="1"/>
</dbReference>
<feature type="region of interest" description="Disordered" evidence="2">
    <location>
        <begin position="45"/>
        <end position="95"/>
    </location>
</feature>
<dbReference type="Gene3D" id="2.60.120.1000">
    <property type="match status" value="1"/>
</dbReference>
<dbReference type="PANTHER" id="PTHR16146">
    <property type="entry name" value="INTELECTIN"/>
    <property type="match status" value="1"/>
</dbReference>
<dbReference type="InterPro" id="IPR002181">
    <property type="entry name" value="Fibrinogen_a/b/g_C_dom"/>
</dbReference>
<accession>A0ABT5E9W6</accession>
<proteinExistence type="predicted"/>
<dbReference type="RefSeq" id="WP_272091178.1">
    <property type="nucleotide sequence ID" value="NZ_JAQNDL010000004.1"/>
</dbReference>
<keyword evidence="5" id="KW-1185">Reference proteome</keyword>